<feature type="region of interest" description="Disordered" evidence="5">
    <location>
        <begin position="265"/>
        <end position="287"/>
    </location>
</feature>
<dbReference type="GO" id="GO:0005730">
    <property type="term" value="C:nucleolus"/>
    <property type="evidence" value="ECO:0007669"/>
    <property type="project" value="UniProtKB-SubCell"/>
</dbReference>
<evidence type="ECO:0000313" key="9">
    <source>
        <dbReference type="Proteomes" id="UP000008141"/>
    </source>
</evidence>
<dbReference type="Pfam" id="PF01137">
    <property type="entry name" value="RTC"/>
    <property type="match status" value="1"/>
</dbReference>
<evidence type="ECO:0000313" key="8">
    <source>
        <dbReference type="EMBL" id="EFN59839.1"/>
    </source>
</evidence>
<dbReference type="OMA" id="YTDQNKG"/>
<dbReference type="PANTHER" id="PTHR11096">
    <property type="entry name" value="RNA 3' TERMINAL PHOSPHATE CYCLASE"/>
    <property type="match status" value="1"/>
</dbReference>
<dbReference type="InParanoid" id="E1Z3F7"/>
<dbReference type="GO" id="GO:0000479">
    <property type="term" value="P:endonucleolytic cleavage of tricistronic rRNA transcript (SSU-rRNA, 5.8S rRNA, LSU-rRNA)"/>
    <property type="evidence" value="ECO:0007669"/>
    <property type="project" value="TreeGrafter"/>
</dbReference>
<proteinExistence type="inferred from homology"/>
<dbReference type="InterPro" id="IPR016443">
    <property type="entry name" value="RNA3'_term_phos_cyc_type_2"/>
</dbReference>
<evidence type="ECO:0000256" key="3">
    <source>
        <dbReference type="ARBA" id="ARBA00022517"/>
    </source>
</evidence>
<dbReference type="InterPro" id="IPR013791">
    <property type="entry name" value="RNA3'-term_phos_cycl_insert"/>
</dbReference>
<organism evidence="9">
    <name type="scientific">Chlorella variabilis</name>
    <name type="common">Green alga</name>
    <dbReference type="NCBI Taxonomy" id="554065"/>
    <lineage>
        <taxon>Eukaryota</taxon>
        <taxon>Viridiplantae</taxon>
        <taxon>Chlorophyta</taxon>
        <taxon>core chlorophytes</taxon>
        <taxon>Trebouxiophyceae</taxon>
        <taxon>Chlorellales</taxon>
        <taxon>Chlorellaceae</taxon>
        <taxon>Chlorella clade</taxon>
        <taxon>Chlorella</taxon>
    </lineage>
</organism>
<dbReference type="GeneID" id="17359548"/>
<dbReference type="PANTHER" id="PTHR11096:SF1">
    <property type="entry name" value="RNA 3'-TERMINAL PHOSPHATE CYCLASE-LIKE PROTEIN"/>
    <property type="match status" value="1"/>
</dbReference>
<keyword evidence="4" id="KW-0539">Nucleus</keyword>
<dbReference type="Proteomes" id="UP000008141">
    <property type="component" value="Unassembled WGS sequence"/>
</dbReference>
<dbReference type="FunFam" id="3.30.360.20:FF:000001">
    <property type="entry name" value="RNA terminal phosphate cyclase-like 1"/>
    <property type="match status" value="1"/>
</dbReference>
<dbReference type="InterPro" id="IPR037136">
    <property type="entry name" value="RNA3'_phos_cyclase_dom_sf"/>
</dbReference>
<evidence type="ECO:0000256" key="2">
    <source>
        <dbReference type="ARBA" id="ARBA00007089"/>
    </source>
</evidence>
<keyword evidence="9" id="KW-1185">Reference proteome</keyword>
<dbReference type="Pfam" id="PF05189">
    <property type="entry name" value="RTC_insert"/>
    <property type="match status" value="1"/>
</dbReference>
<dbReference type="Gene3D" id="3.30.360.20">
    <property type="entry name" value="RNA 3'-terminal phosphate cyclase, insert domain"/>
    <property type="match status" value="1"/>
</dbReference>
<evidence type="ECO:0000256" key="4">
    <source>
        <dbReference type="ARBA" id="ARBA00023242"/>
    </source>
</evidence>
<feature type="compositionally biased region" description="Gly residues" evidence="5">
    <location>
        <begin position="265"/>
        <end position="275"/>
    </location>
</feature>
<dbReference type="AlphaFoldDB" id="E1Z3F7"/>
<dbReference type="OrthoDB" id="1911237at2759"/>
<evidence type="ECO:0008006" key="10">
    <source>
        <dbReference type="Google" id="ProtNLM"/>
    </source>
</evidence>
<reference evidence="8 9" key="1">
    <citation type="journal article" date="2010" name="Plant Cell">
        <title>The Chlorella variabilis NC64A genome reveals adaptation to photosymbiosis, coevolution with viruses, and cryptic sex.</title>
        <authorList>
            <person name="Blanc G."/>
            <person name="Duncan G."/>
            <person name="Agarkova I."/>
            <person name="Borodovsky M."/>
            <person name="Gurnon J."/>
            <person name="Kuo A."/>
            <person name="Lindquist E."/>
            <person name="Lucas S."/>
            <person name="Pangilinan J."/>
            <person name="Polle J."/>
            <person name="Salamov A."/>
            <person name="Terry A."/>
            <person name="Yamada T."/>
            <person name="Dunigan D.D."/>
            <person name="Grigoriev I.V."/>
            <person name="Claverie J.M."/>
            <person name="Van Etten J.L."/>
        </authorList>
    </citation>
    <scope>NUCLEOTIDE SEQUENCE [LARGE SCALE GENOMIC DNA]</scope>
    <source>
        <strain evidence="8 9">NC64A</strain>
    </source>
</reference>
<evidence type="ECO:0000256" key="1">
    <source>
        <dbReference type="ARBA" id="ARBA00004604"/>
    </source>
</evidence>
<dbReference type="Gene3D" id="3.65.10.20">
    <property type="entry name" value="RNA 3'-terminal phosphate cyclase domain"/>
    <property type="match status" value="1"/>
</dbReference>
<dbReference type="InterPro" id="IPR013792">
    <property type="entry name" value="RNA3'P_cycl/enolpyr_Trfase_a/b"/>
</dbReference>
<accession>E1Z3F7</accession>
<dbReference type="CDD" id="cd00875">
    <property type="entry name" value="RNA_Cyclase_Class_I"/>
    <property type="match status" value="1"/>
</dbReference>
<comment type="similarity">
    <text evidence="2">Belongs to the RNA 3'-terminal cyclase family. Type 2 subfamily.</text>
</comment>
<dbReference type="eggNOG" id="KOG3980">
    <property type="taxonomic scope" value="Eukaryota"/>
</dbReference>
<gene>
    <name evidence="8" type="ORF">CHLNCDRAFT_48441</name>
</gene>
<comment type="subcellular location">
    <subcellularLocation>
        <location evidence="1">Nucleus</location>
        <location evidence="1">Nucleolus</location>
    </subcellularLocation>
</comment>
<protein>
    <recommendedName>
        <fullName evidence="10">RNA 3'-terminal phosphate cyclase domain-containing protein</fullName>
    </recommendedName>
</protein>
<dbReference type="EMBL" id="GL433835">
    <property type="protein sequence ID" value="EFN59839.1"/>
    <property type="molecule type" value="Genomic_DNA"/>
</dbReference>
<dbReference type="FunCoup" id="E1Z3F7">
    <property type="interactions" value="1536"/>
</dbReference>
<name>E1Z3F7_CHLVA</name>
<evidence type="ECO:0000256" key="5">
    <source>
        <dbReference type="SAM" id="MobiDB-lite"/>
    </source>
</evidence>
<dbReference type="RefSeq" id="XP_005851941.1">
    <property type="nucleotide sequence ID" value="XM_005851879.1"/>
</dbReference>
<sequence>MLRFRGSQCFRQRMVCATIAGKPIRIDDIRADDESPGLRDYEASLLRLIEKITNGCIIEINETGTSLRYKPGFVAGGAGLEHDCGTSRAIGYFLEPLALIALWGKKPVAISLRGITNDATDCGVDVWRTVTLPLLRQLTGADDFELKARGGVVRRGAAPLGGGEVLVRLPVVRQLAPVSATDEGMVKRIRGVAFSTRVSPQCSNRMVDGARGVLNDLLADVYIFTDHMTGPAAGLSPGYGITLVAETSTGRLLAAEAAAALDRGGGGGGGGGPGGMAAAAGGGEDESEVVPEDIGQRAAYLLLEEVQRGGVVDSSHQGLVLLLCALGPEEMSEVRLGPLTPHAVRTLRHIREFFNVQFSVRPERESQTIFLSCVGAGVRNLSKRIQ</sequence>
<keyword evidence="3" id="KW-0690">Ribosome biogenesis</keyword>
<dbReference type="STRING" id="554065.E1Z3F7"/>
<dbReference type="NCBIfam" id="TIGR03400">
    <property type="entry name" value="18S_RNA_Rcl1p"/>
    <property type="match status" value="1"/>
</dbReference>
<feature type="domain" description="RNA 3'-terminal phosphate cyclase insert" evidence="7">
    <location>
        <begin position="181"/>
        <end position="306"/>
    </location>
</feature>
<dbReference type="PROSITE" id="PS01287">
    <property type="entry name" value="RTC"/>
    <property type="match status" value="1"/>
</dbReference>
<evidence type="ECO:0000259" key="7">
    <source>
        <dbReference type="Pfam" id="PF05189"/>
    </source>
</evidence>
<dbReference type="SUPFAM" id="SSF55205">
    <property type="entry name" value="EPT/RTPC-like"/>
    <property type="match status" value="1"/>
</dbReference>
<evidence type="ECO:0000259" key="6">
    <source>
        <dbReference type="Pfam" id="PF01137"/>
    </source>
</evidence>
<dbReference type="KEGG" id="cvr:CHLNCDRAFT_48441"/>
<dbReference type="InterPro" id="IPR023797">
    <property type="entry name" value="RNA3'_phos_cyclase_dom"/>
</dbReference>
<dbReference type="InterPro" id="IPR020719">
    <property type="entry name" value="RNA3'_term_phos_cycl-like_CS"/>
</dbReference>
<feature type="domain" description="RNA 3'-terminal phosphate cyclase" evidence="6">
    <location>
        <begin position="3"/>
        <end position="360"/>
    </location>
</feature>
<dbReference type="InterPro" id="IPR000228">
    <property type="entry name" value="RNA3'_term_phos_cyc"/>
</dbReference>
<dbReference type="GO" id="GO:0004521">
    <property type="term" value="F:RNA endonuclease activity"/>
    <property type="evidence" value="ECO:0007669"/>
    <property type="project" value="TreeGrafter"/>
</dbReference>
<dbReference type="InterPro" id="IPR036553">
    <property type="entry name" value="RPTC_insert"/>
</dbReference>